<dbReference type="InterPro" id="IPR005628">
    <property type="entry name" value="GspK"/>
</dbReference>
<proteinExistence type="inferred from homology"/>
<reference evidence="3 4" key="1">
    <citation type="journal article" date="2021" name="Int. J. Syst. Evol. Microbiol.">
        <title>Pseudomonas piscium sp. nov., Pseudomonas pisciculturae sp. nov., Pseudomonas mucoides sp. nov. and Pseudomonas neuropathica sp. nov. isolated from rainbow trout.</title>
        <authorList>
            <person name="Duman M."/>
            <person name="Mulet M."/>
            <person name="Altun S."/>
            <person name="Saticioglu I.B."/>
            <person name="Gomila M."/>
            <person name="Lalucat J."/>
            <person name="Garcia-Valdes E."/>
        </authorList>
    </citation>
    <scope>NUCLEOTIDE SEQUENCE [LARGE SCALE GENOMIC DNA]</scope>
    <source>
        <strain evidence="3 4">LMG 28632</strain>
    </source>
</reference>
<dbReference type="Gene3D" id="1.10.40.60">
    <property type="entry name" value="EpsJ-like"/>
    <property type="match status" value="1"/>
</dbReference>
<name>A0ABS3AH63_9PSED</name>
<dbReference type="Proteomes" id="UP000772591">
    <property type="component" value="Unassembled WGS sequence"/>
</dbReference>
<dbReference type="InterPro" id="IPR045584">
    <property type="entry name" value="Pilin-like"/>
</dbReference>
<sequence length="295" mass="32257">MRSPGRQRGVALLSVLLITALVTVIVSHMLARQRLSLHSSANLVQHQQLWQLALSGESWARQQILAQARRENGLQVVHPGQPWAEPAPVMDIEGGRIHIELEDLGARLNLNSLRRPNDLLASARYQRLLALLGVRAHDPALLSTQRGRDGKPLPLSDISELRQLPQVDAATLEKLRPVLTAGPASALNINTASALVLASLEGLDQATASNLVKTRPEAGYPSVQAFLDHPMLAGRDIKARGLAVGSQQFRATIDVELDGRRLRLVSDLRSIDGKTLRVEQRHLLPNPAKADRPNE</sequence>
<comment type="similarity">
    <text evidence="1">Belongs to the GSP K family.</text>
</comment>
<keyword evidence="1" id="KW-0472">Membrane</keyword>
<keyword evidence="4" id="KW-1185">Reference proteome</keyword>
<comment type="caution">
    <text evidence="3">The sequence shown here is derived from an EMBL/GenBank/DDBJ whole genome shotgun (WGS) entry which is preliminary data.</text>
</comment>
<evidence type="ECO:0000256" key="1">
    <source>
        <dbReference type="PIRNR" id="PIRNR002786"/>
    </source>
</evidence>
<feature type="domain" description="T2SS protein K second SAM-like" evidence="2">
    <location>
        <begin position="187"/>
        <end position="239"/>
    </location>
</feature>
<evidence type="ECO:0000259" key="2">
    <source>
        <dbReference type="Pfam" id="PF03934"/>
    </source>
</evidence>
<dbReference type="EMBL" id="JADEVO010000015">
    <property type="protein sequence ID" value="MBN3966161.1"/>
    <property type="molecule type" value="Genomic_DNA"/>
</dbReference>
<dbReference type="PANTHER" id="PTHR38831">
    <property type="entry name" value="TYPE II SECRETION SYSTEM PROTEIN K"/>
    <property type="match status" value="1"/>
</dbReference>
<dbReference type="SUPFAM" id="SSF158544">
    <property type="entry name" value="GspK insert domain-like"/>
    <property type="match status" value="2"/>
</dbReference>
<gene>
    <name evidence="3" type="primary">gspK</name>
    <name evidence="3" type="ORF">IMW75_12855</name>
</gene>
<keyword evidence="1" id="KW-1003">Cell membrane</keyword>
<comment type="subcellular location">
    <subcellularLocation>
        <location evidence="1">Cell inner membrane</location>
    </subcellularLocation>
</comment>
<keyword evidence="1" id="KW-0813">Transport</keyword>
<evidence type="ECO:0000313" key="3">
    <source>
        <dbReference type="EMBL" id="MBN3966161.1"/>
    </source>
</evidence>
<dbReference type="SUPFAM" id="SSF54523">
    <property type="entry name" value="Pili subunits"/>
    <property type="match status" value="1"/>
</dbReference>
<organism evidence="3 4">
    <name type="scientific">Pseudomonas gregormendelii</name>
    <dbReference type="NCBI Taxonomy" id="1628277"/>
    <lineage>
        <taxon>Bacteria</taxon>
        <taxon>Pseudomonadati</taxon>
        <taxon>Pseudomonadota</taxon>
        <taxon>Gammaproteobacteria</taxon>
        <taxon>Pseudomonadales</taxon>
        <taxon>Pseudomonadaceae</taxon>
        <taxon>Pseudomonas</taxon>
    </lineage>
</organism>
<dbReference type="InterPro" id="IPR038072">
    <property type="entry name" value="GspK_central_sf"/>
</dbReference>
<protein>
    <recommendedName>
        <fullName evidence="1">Type II secretion system protein K</fullName>
    </recommendedName>
</protein>
<dbReference type="NCBIfam" id="NF037980">
    <property type="entry name" value="T2SS_GspK"/>
    <property type="match status" value="1"/>
</dbReference>
<dbReference type="Gene3D" id="3.30.1300.30">
    <property type="entry name" value="GSPII I/J protein-like"/>
    <property type="match status" value="1"/>
</dbReference>
<dbReference type="Pfam" id="PF03934">
    <property type="entry name" value="T2SSK"/>
    <property type="match status" value="1"/>
</dbReference>
<accession>A0ABS3AH63</accession>
<dbReference type="InterPro" id="IPR049179">
    <property type="entry name" value="T2SSK_SAM-like_2nd"/>
</dbReference>
<evidence type="ECO:0000313" key="4">
    <source>
        <dbReference type="Proteomes" id="UP000772591"/>
    </source>
</evidence>
<keyword evidence="1" id="KW-0997">Cell inner membrane</keyword>
<dbReference type="PANTHER" id="PTHR38831:SF1">
    <property type="entry name" value="TYPE II SECRETION SYSTEM PROTEIN K-RELATED"/>
    <property type="match status" value="1"/>
</dbReference>
<dbReference type="PIRSF" id="PIRSF002786">
    <property type="entry name" value="XcpX"/>
    <property type="match status" value="1"/>
</dbReference>
<dbReference type="RefSeq" id="WP_205892800.1">
    <property type="nucleotide sequence ID" value="NZ_JADEVO010000015.1"/>
</dbReference>